<gene>
    <name evidence="2" type="ORF">A4U43_C05F30640</name>
</gene>
<evidence type="ECO:0000313" key="2">
    <source>
        <dbReference type="EMBL" id="ONK70137.1"/>
    </source>
</evidence>
<dbReference type="AlphaFoldDB" id="A0A5P1EY65"/>
<feature type="region of interest" description="Disordered" evidence="1">
    <location>
        <begin position="23"/>
        <end position="46"/>
    </location>
</feature>
<dbReference type="EMBL" id="CM007385">
    <property type="protein sequence ID" value="ONK70137.1"/>
    <property type="molecule type" value="Genomic_DNA"/>
</dbReference>
<dbReference type="Proteomes" id="UP000243459">
    <property type="component" value="Chromosome 5"/>
</dbReference>
<dbReference type="Gramene" id="ONK70137">
    <property type="protein sequence ID" value="ONK70137"/>
    <property type="gene ID" value="A4U43_C05F30640"/>
</dbReference>
<sequence>MQIIPFLSDRSILRRDRDPQIRAHRRPVERVRAQRSDGTQHELGEIEDARRQNLHLPASSADPVSIWTTCLKDWVSAWMKVVGYGLGLGFGFGFDLGVRGGRDADG</sequence>
<organism evidence="2 3">
    <name type="scientific">Asparagus officinalis</name>
    <name type="common">Garden asparagus</name>
    <dbReference type="NCBI Taxonomy" id="4686"/>
    <lineage>
        <taxon>Eukaryota</taxon>
        <taxon>Viridiplantae</taxon>
        <taxon>Streptophyta</taxon>
        <taxon>Embryophyta</taxon>
        <taxon>Tracheophyta</taxon>
        <taxon>Spermatophyta</taxon>
        <taxon>Magnoliopsida</taxon>
        <taxon>Liliopsida</taxon>
        <taxon>Asparagales</taxon>
        <taxon>Asparagaceae</taxon>
        <taxon>Asparagoideae</taxon>
        <taxon>Asparagus</taxon>
    </lineage>
</organism>
<name>A0A5P1EY65_ASPOF</name>
<reference evidence="3" key="1">
    <citation type="journal article" date="2017" name="Nat. Commun.">
        <title>The asparagus genome sheds light on the origin and evolution of a young Y chromosome.</title>
        <authorList>
            <person name="Harkess A."/>
            <person name="Zhou J."/>
            <person name="Xu C."/>
            <person name="Bowers J.E."/>
            <person name="Van der Hulst R."/>
            <person name="Ayyampalayam S."/>
            <person name="Mercati F."/>
            <person name="Riccardi P."/>
            <person name="McKain M.R."/>
            <person name="Kakrana A."/>
            <person name="Tang H."/>
            <person name="Ray J."/>
            <person name="Groenendijk J."/>
            <person name="Arikit S."/>
            <person name="Mathioni S.M."/>
            <person name="Nakano M."/>
            <person name="Shan H."/>
            <person name="Telgmann-Rauber A."/>
            <person name="Kanno A."/>
            <person name="Yue Z."/>
            <person name="Chen H."/>
            <person name="Li W."/>
            <person name="Chen Y."/>
            <person name="Xu X."/>
            <person name="Zhang Y."/>
            <person name="Luo S."/>
            <person name="Chen H."/>
            <person name="Gao J."/>
            <person name="Mao Z."/>
            <person name="Pires J.C."/>
            <person name="Luo M."/>
            <person name="Kudrna D."/>
            <person name="Wing R.A."/>
            <person name="Meyers B.C."/>
            <person name="Yi K."/>
            <person name="Kong H."/>
            <person name="Lavrijsen P."/>
            <person name="Sunseri F."/>
            <person name="Falavigna A."/>
            <person name="Ye Y."/>
            <person name="Leebens-Mack J.H."/>
            <person name="Chen G."/>
        </authorList>
    </citation>
    <scope>NUCLEOTIDE SEQUENCE [LARGE SCALE GENOMIC DNA]</scope>
    <source>
        <strain evidence="3">cv. DH0086</strain>
    </source>
</reference>
<accession>A0A5P1EY65</accession>
<protein>
    <submittedName>
        <fullName evidence="2">Uncharacterized protein</fullName>
    </submittedName>
</protein>
<proteinExistence type="predicted"/>
<keyword evidence="3" id="KW-1185">Reference proteome</keyword>
<evidence type="ECO:0000313" key="3">
    <source>
        <dbReference type="Proteomes" id="UP000243459"/>
    </source>
</evidence>
<evidence type="ECO:0000256" key="1">
    <source>
        <dbReference type="SAM" id="MobiDB-lite"/>
    </source>
</evidence>